<dbReference type="Proteomes" id="UP000887226">
    <property type="component" value="Unassembled WGS sequence"/>
</dbReference>
<dbReference type="AlphaFoldDB" id="A0A9P7ZBG7"/>
<reference evidence="2" key="1">
    <citation type="journal article" date="2021" name="IMA Fungus">
        <title>Genomic characterization of three marine fungi, including Emericellopsis atlantica sp. nov. with signatures of a generalist lifestyle and marine biomass degradation.</title>
        <authorList>
            <person name="Hagestad O.C."/>
            <person name="Hou L."/>
            <person name="Andersen J.H."/>
            <person name="Hansen E.H."/>
            <person name="Altermark B."/>
            <person name="Li C."/>
            <person name="Kuhnert E."/>
            <person name="Cox R.J."/>
            <person name="Crous P.W."/>
            <person name="Spatafora J.W."/>
            <person name="Lail K."/>
            <person name="Amirebrahimi M."/>
            <person name="Lipzen A."/>
            <person name="Pangilinan J."/>
            <person name="Andreopoulos W."/>
            <person name="Hayes R.D."/>
            <person name="Ng V."/>
            <person name="Grigoriev I.V."/>
            <person name="Jackson S.A."/>
            <person name="Sutton T.D.S."/>
            <person name="Dobson A.D.W."/>
            <person name="Rama T."/>
        </authorList>
    </citation>
    <scope>NUCLEOTIDE SEQUENCE</scope>
    <source>
        <strain evidence="2">TRa3180A</strain>
    </source>
</reference>
<evidence type="ECO:0000313" key="3">
    <source>
        <dbReference type="Proteomes" id="UP000887226"/>
    </source>
</evidence>
<evidence type="ECO:0000256" key="1">
    <source>
        <dbReference type="SAM" id="MobiDB-lite"/>
    </source>
</evidence>
<comment type="caution">
    <text evidence="2">The sequence shown here is derived from an EMBL/GenBank/DDBJ whole genome shotgun (WGS) entry which is preliminary data.</text>
</comment>
<organism evidence="2 3">
    <name type="scientific">Calycina marina</name>
    <dbReference type="NCBI Taxonomy" id="1763456"/>
    <lineage>
        <taxon>Eukaryota</taxon>
        <taxon>Fungi</taxon>
        <taxon>Dikarya</taxon>
        <taxon>Ascomycota</taxon>
        <taxon>Pezizomycotina</taxon>
        <taxon>Leotiomycetes</taxon>
        <taxon>Helotiales</taxon>
        <taxon>Pezizellaceae</taxon>
        <taxon>Calycina</taxon>
    </lineage>
</organism>
<proteinExistence type="predicted"/>
<name>A0A9P7ZBG7_9HELO</name>
<protein>
    <submittedName>
        <fullName evidence="2">Uncharacterized protein</fullName>
    </submittedName>
</protein>
<dbReference type="EMBL" id="MU253746">
    <property type="protein sequence ID" value="KAG9248627.1"/>
    <property type="molecule type" value="Genomic_DNA"/>
</dbReference>
<accession>A0A9P7ZBG7</accession>
<gene>
    <name evidence="2" type="ORF">BJ878DRAFT_476362</name>
</gene>
<feature type="compositionally biased region" description="Polar residues" evidence="1">
    <location>
        <begin position="46"/>
        <end position="77"/>
    </location>
</feature>
<feature type="region of interest" description="Disordered" evidence="1">
    <location>
        <begin position="45"/>
        <end position="77"/>
    </location>
</feature>
<keyword evidence="3" id="KW-1185">Reference proteome</keyword>
<evidence type="ECO:0000313" key="2">
    <source>
        <dbReference type="EMBL" id="KAG9248627.1"/>
    </source>
</evidence>
<sequence>MASVVLVGILPERSGVEVYETNYTYCSILLTSGSTHFPTAIIHSPQHGTKSSRLASTSNSHGTYPTPVEHSQSLTQPQITESPTHLVRFVAAYPDATIQHDWFYRAIASLNYIRHVEPATYAGPAARITDEMLDSYVFYFSAIYPGLETEVAATVHDINTVHLLAATDASPDGGRGVLRWSDVLGYAKWTDERFVVKELSIMFGAPVEN</sequence>